<keyword evidence="3 7" id="KW-0812">Transmembrane</keyword>
<feature type="transmembrane region" description="Helical" evidence="7">
    <location>
        <begin position="249"/>
        <end position="270"/>
    </location>
</feature>
<evidence type="ECO:0000256" key="2">
    <source>
        <dbReference type="ARBA" id="ARBA00022475"/>
    </source>
</evidence>
<feature type="transmembrane region" description="Helical" evidence="7">
    <location>
        <begin position="219"/>
        <end position="237"/>
    </location>
</feature>
<organism evidence="8 9">
    <name type="scientific">Cellulomonas chengniuliangii</name>
    <dbReference type="NCBI Taxonomy" id="2968084"/>
    <lineage>
        <taxon>Bacteria</taxon>
        <taxon>Bacillati</taxon>
        <taxon>Actinomycetota</taxon>
        <taxon>Actinomycetes</taxon>
        <taxon>Micrococcales</taxon>
        <taxon>Cellulomonadaceae</taxon>
        <taxon>Cellulomonas</taxon>
    </lineage>
</organism>
<dbReference type="RefSeq" id="WP_227570741.1">
    <property type="nucleotide sequence ID" value="NZ_CP101988.1"/>
</dbReference>
<feature type="transmembrane region" description="Helical" evidence="7">
    <location>
        <begin position="138"/>
        <end position="161"/>
    </location>
</feature>
<feature type="transmembrane region" description="Helical" evidence="7">
    <location>
        <begin position="62"/>
        <end position="83"/>
    </location>
</feature>
<keyword evidence="4 7" id="KW-1133">Transmembrane helix</keyword>
<protein>
    <submittedName>
        <fullName evidence="8">Flippase-like domain-containing protein</fullName>
    </submittedName>
</protein>
<feature type="transmembrane region" description="Helical" evidence="7">
    <location>
        <begin position="30"/>
        <end position="50"/>
    </location>
</feature>
<evidence type="ECO:0000313" key="8">
    <source>
        <dbReference type="EMBL" id="UUI74543.1"/>
    </source>
</evidence>
<comment type="subcellular location">
    <subcellularLocation>
        <location evidence="1">Cell membrane</location>
        <topology evidence="1">Multi-pass membrane protein</topology>
    </subcellularLocation>
</comment>
<dbReference type="Proteomes" id="UP001316189">
    <property type="component" value="Chromosome"/>
</dbReference>
<dbReference type="EMBL" id="CP101988">
    <property type="protein sequence ID" value="UUI74543.1"/>
    <property type="molecule type" value="Genomic_DNA"/>
</dbReference>
<evidence type="ECO:0000256" key="1">
    <source>
        <dbReference type="ARBA" id="ARBA00004651"/>
    </source>
</evidence>
<gene>
    <name evidence="8" type="ORF">NP064_12150</name>
</gene>
<evidence type="ECO:0000313" key="9">
    <source>
        <dbReference type="Proteomes" id="UP001316189"/>
    </source>
</evidence>
<sequence length="330" mass="34344">MSQEPLIEPSSDAVPPGNVGKRRRSLSSGLRVAFAVAILGALTLTLVNRFEDIRHALSNLEWQQVLVSLGCVALGLFAQWHAWHALLAGTGTSTPPRHTSAQIFFVGQLGKYIPGGVWTLLAQAELGSAHAVSRSRSLVVGSGALGVTVVSGAGVGGLALALASPGFLSTYCWALLALPAGAVALTPRVFNWLVALVLRTTRKDVGDLAVSAKPLMLSALWSSAMWLAFGFHAWVLVRALGGRGDHVGLVTLGAVTLSWVIGIVVIFAPAGAGAREVALIALMAPVLDAPEALVLALSSRALLIVGDVAASTAVAPRYIRAKLTAARRRR</sequence>
<reference evidence="8 9" key="1">
    <citation type="submission" date="2022-07" db="EMBL/GenBank/DDBJ databases">
        <title>Novel species in genus cellulomonas.</title>
        <authorList>
            <person name="Ye L."/>
        </authorList>
    </citation>
    <scope>NUCLEOTIDE SEQUENCE [LARGE SCALE GENOMIC DNA]</scope>
    <source>
        <strain evidence="9">zg-Y338</strain>
    </source>
</reference>
<feature type="transmembrane region" description="Helical" evidence="7">
    <location>
        <begin position="173"/>
        <end position="198"/>
    </location>
</feature>
<keyword evidence="5 7" id="KW-0472">Membrane</keyword>
<dbReference type="Pfam" id="PF03706">
    <property type="entry name" value="LPG_synthase_TM"/>
    <property type="match status" value="1"/>
</dbReference>
<feature type="region of interest" description="Disordered" evidence="6">
    <location>
        <begin position="1"/>
        <end position="20"/>
    </location>
</feature>
<proteinExistence type="predicted"/>
<keyword evidence="9" id="KW-1185">Reference proteome</keyword>
<dbReference type="PANTHER" id="PTHR39087:SF2">
    <property type="entry name" value="UPF0104 MEMBRANE PROTEIN MJ1595"/>
    <property type="match status" value="1"/>
</dbReference>
<name>A0ABY5L1Q1_9CELL</name>
<evidence type="ECO:0000256" key="5">
    <source>
        <dbReference type="ARBA" id="ARBA00023136"/>
    </source>
</evidence>
<dbReference type="InterPro" id="IPR022791">
    <property type="entry name" value="L-PG_synthase/AglD"/>
</dbReference>
<dbReference type="PANTHER" id="PTHR39087">
    <property type="entry name" value="UPF0104 MEMBRANE PROTEIN MJ1595"/>
    <property type="match status" value="1"/>
</dbReference>
<evidence type="ECO:0000256" key="4">
    <source>
        <dbReference type="ARBA" id="ARBA00022989"/>
    </source>
</evidence>
<keyword evidence="2" id="KW-1003">Cell membrane</keyword>
<evidence type="ECO:0000256" key="6">
    <source>
        <dbReference type="SAM" id="MobiDB-lite"/>
    </source>
</evidence>
<evidence type="ECO:0000256" key="3">
    <source>
        <dbReference type="ARBA" id="ARBA00022692"/>
    </source>
</evidence>
<accession>A0ABY5L1Q1</accession>
<evidence type="ECO:0000256" key="7">
    <source>
        <dbReference type="SAM" id="Phobius"/>
    </source>
</evidence>